<protein>
    <submittedName>
        <fullName evidence="1">VCBS repeat-containing protein</fullName>
    </submittedName>
</protein>
<accession>A0A4Z0H083</accession>
<dbReference type="Proteomes" id="UP000297982">
    <property type="component" value="Unassembled WGS sequence"/>
</dbReference>
<organism evidence="1 2">
    <name type="scientific">Halobacillus salinus</name>
    <dbReference type="NCBI Taxonomy" id="192814"/>
    <lineage>
        <taxon>Bacteria</taxon>
        <taxon>Bacillati</taxon>
        <taxon>Bacillota</taxon>
        <taxon>Bacilli</taxon>
        <taxon>Bacillales</taxon>
        <taxon>Bacillaceae</taxon>
        <taxon>Halobacillus</taxon>
    </lineage>
</organism>
<dbReference type="STRING" id="192814.GCA_900166575_00749"/>
<reference evidence="1 2" key="1">
    <citation type="journal article" date="2003" name="Int. J. Syst. Evol. Microbiol.">
        <title>Halobacillus salinus sp. nov., isolated from a salt lake on the coast of the East Sea in Korea.</title>
        <authorList>
            <person name="Yoon J.H."/>
            <person name="Kang K.H."/>
            <person name="Park Y.H."/>
        </authorList>
    </citation>
    <scope>NUCLEOTIDE SEQUENCE [LARGE SCALE GENOMIC DNA]</scope>
    <source>
        <strain evidence="1 2">HSL-3</strain>
    </source>
</reference>
<dbReference type="AlphaFoldDB" id="A0A4Z0H083"/>
<name>A0A4Z0H083_9BACI</name>
<comment type="caution">
    <text evidence="1">The sequence shown here is derived from an EMBL/GenBank/DDBJ whole genome shotgun (WGS) entry which is preliminary data.</text>
</comment>
<proteinExistence type="predicted"/>
<evidence type="ECO:0000313" key="1">
    <source>
        <dbReference type="EMBL" id="TGB03838.1"/>
    </source>
</evidence>
<gene>
    <name evidence="1" type="ORF">E4663_02180</name>
</gene>
<dbReference type="InterPro" id="IPR028994">
    <property type="entry name" value="Integrin_alpha_N"/>
</dbReference>
<evidence type="ECO:0000313" key="2">
    <source>
        <dbReference type="Proteomes" id="UP000297982"/>
    </source>
</evidence>
<dbReference type="EMBL" id="SRJC01000001">
    <property type="protein sequence ID" value="TGB03838.1"/>
    <property type="molecule type" value="Genomic_DNA"/>
</dbReference>
<keyword evidence="2" id="KW-1185">Reference proteome</keyword>
<sequence length="243" mass="27710">MYPYGNYRQDETSILSFREGDVNGDHIQDYVYLTGAKTSDSPYTKAITLVIQDGKNNQFYTVPLKTDQGYNPSLFLGDFTGNGVDDIFIRIDSGGSGGYGYFYIYSFLDNKPVLLFDYEVFNEMFDYQVLYKDQYKVEVINQTLNLSFLIDLSNRDSQYLADIYQKDGTLIKPLEGSVSGLNQLYPIDFDGDGVYELDAYQRIIGQYNADQLGVVQTPLSWTRSGFGLFMDNQYVSVIGQSYR</sequence>
<dbReference type="SUPFAM" id="SSF69318">
    <property type="entry name" value="Integrin alpha N-terminal domain"/>
    <property type="match status" value="1"/>
</dbReference>
<dbReference type="RefSeq" id="WP_135326541.1">
    <property type="nucleotide sequence ID" value="NZ_SRJC01000001.1"/>
</dbReference>